<evidence type="ECO:0000259" key="2">
    <source>
        <dbReference type="Pfam" id="PF03795"/>
    </source>
</evidence>
<protein>
    <recommendedName>
        <fullName evidence="2">YCII-related domain-containing protein</fullName>
    </recommendedName>
</protein>
<dbReference type="PANTHER" id="PTHR33606">
    <property type="entry name" value="PROTEIN YCII"/>
    <property type="match status" value="1"/>
</dbReference>
<comment type="caution">
    <text evidence="3">The sequence shown here is derived from an EMBL/GenBank/DDBJ whole genome shotgun (WGS) entry which is preliminary data.</text>
</comment>
<dbReference type="InterPro" id="IPR051807">
    <property type="entry name" value="Sec-metab_biosynth-assoc"/>
</dbReference>
<organism evidence="3 4">
    <name type="scientific">Dictyobacter formicarum</name>
    <dbReference type="NCBI Taxonomy" id="2778368"/>
    <lineage>
        <taxon>Bacteria</taxon>
        <taxon>Bacillati</taxon>
        <taxon>Chloroflexota</taxon>
        <taxon>Ktedonobacteria</taxon>
        <taxon>Ktedonobacterales</taxon>
        <taxon>Dictyobacteraceae</taxon>
        <taxon>Dictyobacter</taxon>
    </lineage>
</organism>
<dbReference type="InterPro" id="IPR011008">
    <property type="entry name" value="Dimeric_a/b-barrel"/>
</dbReference>
<dbReference type="Gene3D" id="3.30.70.1060">
    <property type="entry name" value="Dimeric alpha+beta barrel"/>
    <property type="match status" value="1"/>
</dbReference>
<keyword evidence="4" id="KW-1185">Reference proteome</keyword>
<dbReference type="RefSeq" id="WP_201360004.1">
    <property type="nucleotide sequence ID" value="NZ_BNJJ01000001.1"/>
</dbReference>
<dbReference type="InterPro" id="IPR005545">
    <property type="entry name" value="YCII"/>
</dbReference>
<dbReference type="SUPFAM" id="SSF54909">
    <property type="entry name" value="Dimeric alpha+beta barrel"/>
    <property type="match status" value="1"/>
</dbReference>
<comment type="similarity">
    <text evidence="1">Belongs to the YciI family.</text>
</comment>
<evidence type="ECO:0000313" key="4">
    <source>
        <dbReference type="Proteomes" id="UP000635565"/>
    </source>
</evidence>
<proteinExistence type="inferred from homology"/>
<accession>A0ABQ3V953</accession>
<dbReference type="Pfam" id="PF03795">
    <property type="entry name" value="YCII"/>
    <property type="match status" value="1"/>
</dbReference>
<sequence>MQFIVVAHDGTDEQALQRRLAVREAHIALGDSMVASGHQLYGVALLNETDRMIGSVIVCEFASREELDAWLAREPYVTGDVWQHIEVTPCRVGPSFVNK</sequence>
<reference evidence="3 4" key="1">
    <citation type="journal article" date="2021" name="Int. J. Syst. Evol. Microbiol.">
        <title>Reticulibacter mediterranei gen. nov., sp. nov., within the new family Reticulibacteraceae fam. nov., and Ktedonospora formicarum gen. nov., sp. nov., Ktedonobacter robiniae sp. nov., Dictyobacter formicarum sp. nov. and Dictyobacter arantiisoli sp. nov., belonging to the class Ktedonobacteria.</title>
        <authorList>
            <person name="Yabe S."/>
            <person name="Zheng Y."/>
            <person name="Wang C.M."/>
            <person name="Sakai Y."/>
            <person name="Abe K."/>
            <person name="Yokota A."/>
            <person name="Donadio S."/>
            <person name="Cavaletti L."/>
            <person name="Monciardini P."/>
        </authorList>
    </citation>
    <scope>NUCLEOTIDE SEQUENCE [LARGE SCALE GENOMIC DNA]</scope>
    <source>
        <strain evidence="3 4">SOSP1-9</strain>
    </source>
</reference>
<evidence type="ECO:0000313" key="3">
    <source>
        <dbReference type="EMBL" id="GHO82314.1"/>
    </source>
</evidence>
<dbReference type="EMBL" id="BNJJ01000001">
    <property type="protein sequence ID" value="GHO82314.1"/>
    <property type="molecule type" value="Genomic_DNA"/>
</dbReference>
<gene>
    <name evidence="3" type="ORF">KSZ_03200</name>
</gene>
<name>A0ABQ3V953_9CHLR</name>
<dbReference type="PANTHER" id="PTHR33606:SF3">
    <property type="entry name" value="PROTEIN YCII"/>
    <property type="match status" value="1"/>
</dbReference>
<evidence type="ECO:0000256" key="1">
    <source>
        <dbReference type="ARBA" id="ARBA00007689"/>
    </source>
</evidence>
<dbReference type="Proteomes" id="UP000635565">
    <property type="component" value="Unassembled WGS sequence"/>
</dbReference>
<feature type="domain" description="YCII-related" evidence="2">
    <location>
        <begin position="1"/>
        <end position="89"/>
    </location>
</feature>